<dbReference type="InterPro" id="IPR050188">
    <property type="entry name" value="RluA_PseudoU_synthase"/>
</dbReference>
<evidence type="ECO:0000313" key="4">
    <source>
        <dbReference type="Proteomes" id="UP000601435"/>
    </source>
</evidence>
<dbReference type="Gene3D" id="3.80.10.10">
    <property type="entry name" value="Ribonuclease Inhibitor"/>
    <property type="match status" value="1"/>
</dbReference>
<dbReference type="InterPro" id="IPR032675">
    <property type="entry name" value="LRR_dom_sf"/>
</dbReference>
<dbReference type="SUPFAM" id="SSF52047">
    <property type="entry name" value="RNI-like"/>
    <property type="match status" value="1"/>
</dbReference>
<dbReference type="InterPro" id="IPR020103">
    <property type="entry name" value="PsdUridine_synth_cat_dom_sf"/>
</dbReference>
<protein>
    <submittedName>
        <fullName evidence="3">YlyB protein</fullName>
    </submittedName>
</protein>
<comment type="similarity">
    <text evidence="1">Belongs to the pseudouridine synthase RluA family.</text>
</comment>
<reference evidence="3" key="1">
    <citation type="submission" date="2021-02" db="EMBL/GenBank/DDBJ databases">
        <authorList>
            <person name="Dougan E. K."/>
            <person name="Rhodes N."/>
            <person name="Thang M."/>
            <person name="Chan C."/>
        </authorList>
    </citation>
    <scope>NUCLEOTIDE SEQUENCE</scope>
</reference>
<feature type="non-terminal residue" evidence="3">
    <location>
        <position position="510"/>
    </location>
</feature>
<dbReference type="PANTHER" id="PTHR21600:SF87">
    <property type="entry name" value="RNA PSEUDOURIDYLATE SYNTHASE DOMAIN-CONTAINING PROTEIN 1"/>
    <property type="match status" value="1"/>
</dbReference>
<dbReference type="InterPro" id="IPR001611">
    <property type="entry name" value="Leu-rich_rpt"/>
</dbReference>
<comment type="caution">
    <text evidence="3">The sequence shown here is derived from an EMBL/GenBank/DDBJ whole genome shotgun (WGS) entry which is preliminary data.</text>
</comment>
<evidence type="ECO:0000259" key="2">
    <source>
        <dbReference type="Pfam" id="PF00849"/>
    </source>
</evidence>
<organism evidence="3 4">
    <name type="scientific">Symbiodinium necroappetens</name>
    <dbReference type="NCBI Taxonomy" id="1628268"/>
    <lineage>
        <taxon>Eukaryota</taxon>
        <taxon>Sar</taxon>
        <taxon>Alveolata</taxon>
        <taxon>Dinophyceae</taxon>
        <taxon>Suessiales</taxon>
        <taxon>Symbiodiniaceae</taxon>
        <taxon>Symbiodinium</taxon>
    </lineage>
</organism>
<dbReference type="EMBL" id="CAJNJA010014445">
    <property type="protein sequence ID" value="CAE7342491.1"/>
    <property type="molecule type" value="Genomic_DNA"/>
</dbReference>
<dbReference type="GO" id="GO:0000455">
    <property type="term" value="P:enzyme-directed rRNA pseudouridine synthesis"/>
    <property type="evidence" value="ECO:0007669"/>
    <property type="project" value="TreeGrafter"/>
</dbReference>
<proteinExistence type="inferred from homology"/>
<sequence>GTHYWKRVCDVRAAYGEATITAELANTELADDGVADWLAWLRGHPELKQTDVESVSLPMLDLSNNRLTSRGIRSICAFLEEHSVRVDEMKFNHNEVDDEGLYRIAQYITSESAPVTALHLCSNQISILGVFKLLTMLSLHPMYPLETSLHGKASFIPLWLQLDNNNITDEDLQDFLDCQLRELGCAICLVGKHCSQWACQCVKQIKMDDRKHNVVLHLCLRTPDQPPPDSKVLQAGLAAAGRSAHRIFQPPRSLTCRQDWLQKSSTPGSRAVRTEPKFLYEDAHFMVMLKPAGWHCSLGHGATGLAASVKTMSTDNRKAKAANLLTQSDPPPLHDYIILRFGEVGGSGMKEVMNDSKLYGMVHRLDQGTSGPLLIAKNQIGFDFAKTKIVNQEYQRDYLALVHGTFGRDALHGHGPTGLIQAPVDRSMYDWTRRCVISENGQPASTLYERIAEYESRDRKARYTLLHCRLLTGRTHQIRVHMEYIGMPLVGDRQCLELNGKHGAELKSLT</sequence>
<dbReference type="SUPFAM" id="SSF55120">
    <property type="entry name" value="Pseudouridine synthase"/>
    <property type="match status" value="1"/>
</dbReference>
<evidence type="ECO:0000256" key="1">
    <source>
        <dbReference type="ARBA" id="ARBA00010876"/>
    </source>
</evidence>
<dbReference type="GO" id="GO:0003723">
    <property type="term" value="F:RNA binding"/>
    <property type="evidence" value="ECO:0007669"/>
    <property type="project" value="InterPro"/>
</dbReference>
<dbReference type="Pfam" id="PF13516">
    <property type="entry name" value="LRR_6"/>
    <property type="match status" value="1"/>
</dbReference>
<feature type="domain" description="Pseudouridine synthase RsuA/RluA-like" evidence="2">
    <location>
        <begin position="358"/>
        <end position="483"/>
    </location>
</feature>
<dbReference type="Gene3D" id="3.30.2350.10">
    <property type="entry name" value="Pseudouridine synthase"/>
    <property type="match status" value="1"/>
</dbReference>
<dbReference type="PANTHER" id="PTHR21600">
    <property type="entry name" value="MITOCHONDRIAL RNA PSEUDOURIDINE SYNTHASE"/>
    <property type="match status" value="1"/>
</dbReference>
<dbReference type="AlphaFoldDB" id="A0A812NYP8"/>
<dbReference type="InterPro" id="IPR006145">
    <property type="entry name" value="PsdUridine_synth_RsuA/RluA"/>
</dbReference>
<evidence type="ECO:0000313" key="3">
    <source>
        <dbReference type="EMBL" id="CAE7342491.1"/>
    </source>
</evidence>
<dbReference type="Proteomes" id="UP000601435">
    <property type="component" value="Unassembled WGS sequence"/>
</dbReference>
<dbReference type="OrthoDB" id="418349at2759"/>
<dbReference type="GO" id="GO:0009982">
    <property type="term" value="F:pseudouridine synthase activity"/>
    <property type="evidence" value="ECO:0007669"/>
    <property type="project" value="InterPro"/>
</dbReference>
<dbReference type="Pfam" id="PF00849">
    <property type="entry name" value="PseudoU_synth_2"/>
    <property type="match status" value="1"/>
</dbReference>
<keyword evidence="4" id="KW-1185">Reference proteome</keyword>
<accession>A0A812NYP8</accession>
<dbReference type="CDD" id="cd02869">
    <property type="entry name" value="PseudoU_synth_RluA_like"/>
    <property type="match status" value="1"/>
</dbReference>
<gene>
    <name evidence="3" type="primary">ylyB</name>
    <name evidence="3" type="ORF">SNEC2469_LOCUS8838</name>
</gene>
<name>A0A812NYP8_9DINO</name>